<dbReference type="PANTHER" id="PTHR47506">
    <property type="entry name" value="TRANSCRIPTIONAL REGULATORY PROTEIN"/>
    <property type="match status" value="1"/>
</dbReference>
<accession>A0A4R5ZVL7</accession>
<dbReference type="AlphaFoldDB" id="A0A4R5ZVL7"/>
<dbReference type="Pfam" id="PF00440">
    <property type="entry name" value="TetR_N"/>
    <property type="match status" value="1"/>
</dbReference>
<sequence length="202" mass="21711">MMDNQLAPDRQVGLFSAMRESATERLTATAARLFQERGLTRVGINEIIREADVARMSLYNNFKSKEDLALAAYSAVSKNRQDAVDAAIAASDGPEAAILAIFDLAVDLASRASFRGCAFIDLAAHAGLNDARLLDLARGHKAALRGRFSRLAQQAGRSDPETLARQLLALWDGSLTDAFIEGDTAPISAARSAAEHLLRQGE</sequence>
<evidence type="ECO:0000256" key="1">
    <source>
        <dbReference type="ARBA" id="ARBA00023015"/>
    </source>
</evidence>
<dbReference type="InterPro" id="IPR009057">
    <property type="entry name" value="Homeodomain-like_sf"/>
</dbReference>
<comment type="caution">
    <text evidence="6">The sequence shown here is derived from an EMBL/GenBank/DDBJ whole genome shotgun (WGS) entry which is preliminary data.</text>
</comment>
<reference evidence="6 7" key="1">
    <citation type="submission" date="2019-03" db="EMBL/GenBank/DDBJ databases">
        <title>Primorskyibacter sp. SS33 isolated from sediments.</title>
        <authorList>
            <person name="Xunke S."/>
        </authorList>
    </citation>
    <scope>NUCLEOTIDE SEQUENCE [LARGE SCALE GENOMIC DNA]</scope>
    <source>
        <strain evidence="6 7">SS33</strain>
    </source>
</reference>
<keyword evidence="3" id="KW-0804">Transcription</keyword>
<dbReference type="EMBL" id="SNAA01000033">
    <property type="protein sequence ID" value="TDL74152.1"/>
    <property type="molecule type" value="Genomic_DNA"/>
</dbReference>
<evidence type="ECO:0000256" key="2">
    <source>
        <dbReference type="ARBA" id="ARBA00023125"/>
    </source>
</evidence>
<evidence type="ECO:0000259" key="5">
    <source>
        <dbReference type="PROSITE" id="PS50977"/>
    </source>
</evidence>
<dbReference type="Proteomes" id="UP000295701">
    <property type="component" value="Unassembled WGS sequence"/>
</dbReference>
<evidence type="ECO:0000256" key="4">
    <source>
        <dbReference type="PROSITE-ProRule" id="PRU00335"/>
    </source>
</evidence>
<name>A0A4R5ZVL7_9RHOB</name>
<dbReference type="InterPro" id="IPR001647">
    <property type="entry name" value="HTH_TetR"/>
</dbReference>
<keyword evidence="2 4" id="KW-0238">DNA-binding</keyword>
<dbReference type="GO" id="GO:0003677">
    <property type="term" value="F:DNA binding"/>
    <property type="evidence" value="ECO:0007669"/>
    <property type="project" value="UniProtKB-UniRule"/>
</dbReference>
<keyword evidence="7" id="KW-1185">Reference proteome</keyword>
<dbReference type="SUPFAM" id="SSF46689">
    <property type="entry name" value="Homeodomain-like"/>
    <property type="match status" value="1"/>
</dbReference>
<feature type="domain" description="HTH tetR-type" evidence="5">
    <location>
        <begin position="20"/>
        <end position="80"/>
    </location>
</feature>
<dbReference type="PANTHER" id="PTHR47506:SF3">
    <property type="entry name" value="HTH-TYPE TRANSCRIPTIONAL REGULATOR LMRA"/>
    <property type="match status" value="1"/>
</dbReference>
<evidence type="ECO:0000313" key="7">
    <source>
        <dbReference type="Proteomes" id="UP000295701"/>
    </source>
</evidence>
<feature type="DNA-binding region" description="H-T-H motif" evidence="4">
    <location>
        <begin position="43"/>
        <end position="62"/>
    </location>
</feature>
<evidence type="ECO:0000256" key="3">
    <source>
        <dbReference type="ARBA" id="ARBA00023163"/>
    </source>
</evidence>
<dbReference type="OrthoDB" id="9787680at2"/>
<evidence type="ECO:0000313" key="6">
    <source>
        <dbReference type="EMBL" id="TDL74152.1"/>
    </source>
</evidence>
<gene>
    <name evidence="6" type="ORF">E2L08_16485</name>
</gene>
<keyword evidence="1" id="KW-0805">Transcription regulation</keyword>
<proteinExistence type="predicted"/>
<dbReference type="SUPFAM" id="SSF48498">
    <property type="entry name" value="Tetracyclin repressor-like, C-terminal domain"/>
    <property type="match status" value="1"/>
</dbReference>
<dbReference type="InterPro" id="IPR036271">
    <property type="entry name" value="Tet_transcr_reg_TetR-rel_C_sf"/>
</dbReference>
<dbReference type="PRINTS" id="PR00455">
    <property type="entry name" value="HTHTETR"/>
</dbReference>
<protein>
    <submittedName>
        <fullName evidence="6">TetR/AcrR family transcriptional regulator</fullName>
    </submittedName>
</protein>
<dbReference type="PROSITE" id="PS50977">
    <property type="entry name" value="HTH_TETR_2"/>
    <property type="match status" value="1"/>
</dbReference>
<dbReference type="Gene3D" id="1.10.357.10">
    <property type="entry name" value="Tetracycline Repressor, domain 2"/>
    <property type="match status" value="1"/>
</dbReference>
<organism evidence="6 7">
    <name type="scientific">Palleronia sediminis</name>
    <dbReference type="NCBI Taxonomy" id="2547833"/>
    <lineage>
        <taxon>Bacteria</taxon>
        <taxon>Pseudomonadati</taxon>
        <taxon>Pseudomonadota</taxon>
        <taxon>Alphaproteobacteria</taxon>
        <taxon>Rhodobacterales</taxon>
        <taxon>Roseobacteraceae</taxon>
        <taxon>Palleronia</taxon>
    </lineage>
</organism>